<keyword evidence="5" id="KW-0963">Cytoplasm</keyword>
<keyword evidence="8" id="KW-0443">Lipid metabolism</keyword>
<dbReference type="EMBL" id="JAMQKB010000011">
    <property type="protein sequence ID" value="MDC3425116.1"/>
    <property type="molecule type" value="Genomic_DNA"/>
</dbReference>
<dbReference type="GO" id="GO:0009245">
    <property type="term" value="P:lipid A biosynthetic process"/>
    <property type="evidence" value="ECO:0007669"/>
    <property type="project" value="UniProtKB-KW"/>
</dbReference>
<reference evidence="11" key="1">
    <citation type="submission" date="2022-06" db="EMBL/GenBank/DDBJ databases">
        <title>Aquibacillus sp. a new bacterium isolated from soil saline samples.</title>
        <authorList>
            <person name="Galisteo C."/>
            <person name="De La Haba R."/>
            <person name="Sanchez-Porro C."/>
            <person name="Ventosa A."/>
        </authorList>
    </citation>
    <scope>NUCLEOTIDE SEQUENCE</scope>
    <source>
        <strain evidence="11">3ASR75-11</strain>
    </source>
</reference>
<comment type="caution">
    <text evidence="11">The sequence shown here is derived from an EMBL/GenBank/DDBJ whole genome shotgun (WGS) entry which is preliminary data.</text>
</comment>
<dbReference type="Gene3D" id="3.10.129.10">
    <property type="entry name" value="Hotdog Thioesterase"/>
    <property type="match status" value="1"/>
</dbReference>
<dbReference type="NCBIfam" id="NF000582">
    <property type="entry name" value="PRK00006.1"/>
    <property type="match status" value="1"/>
</dbReference>
<evidence type="ECO:0000256" key="1">
    <source>
        <dbReference type="ARBA" id="ARBA00001055"/>
    </source>
</evidence>
<dbReference type="GO" id="GO:0016020">
    <property type="term" value="C:membrane"/>
    <property type="evidence" value="ECO:0007669"/>
    <property type="project" value="GOC"/>
</dbReference>
<dbReference type="FunFam" id="3.10.129.10:FF:000001">
    <property type="entry name" value="3-hydroxyacyl-[acyl-carrier-protein] dehydratase FabZ"/>
    <property type="match status" value="1"/>
</dbReference>
<gene>
    <name evidence="11" type="primary">fabZ</name>
    <name evidence="11" type="ORF">NC797_11420</name>
</gene>
<dbReference type="SUPFAM" id="SSF54637">
    <property type="entry name" value="Thioesterase/thiol ester dehydrase-isomerase"/>
    <property type="match status" value="1"/>
</dbReference>
<keyword evidence="7" id="KW-0441">Lipid A biosynthesis</keyword>
<dbReference type="GO" id="GO:0005737">
    <property type="term" value="C:cytoplasm"/>
    <property type="evidence" value="ECO:0007669"/>
    <property type="project" value="UniProtKB-SubCell"/>
</dbReference>
<organism evidence="11 12">
    <name type="scientific">Terrihalobacillus insolitus</name>
    <dbReference type="NCBI Taxonomy" id="2950438"/>
    <lineage>
        <taxon>Bacteria</taxon>
        <taxon>Bacillati</taxon>
        <taxon>Bacillota</taxon>
        <taxon>Bacilli</taxon>
        <taxon>Bacillales</taxon>
        <taxon>Bacillaceae</taxon>
        <taxon>Terrihalobacillus</taxon>
    </lineage>
</organism>
<evidence type="ECO:0000256" key="2">
    <source>
        <dbReference type="ARBA" id="ARBA00004496"/>
    </source>
</evidence>
<evidence type="ECO:0000313" key="11">
    <source>
        <dbReference type="EMBL" id="MDC3425116.1"/>
    </source>
</evidence>
<evidence type="ECO:0000256" key="9">
    <source>
        <dbReference type="ARBA" id="ARBA00023239"/>
    </source>
</evidence>
<name>A0A9X3WW06_9BACI</name>
<protein>
    <recommendedName>
        <fullName evidence="4">3-hydroxyacyl-[acyl-carrier-protein] dehydratase</fullName>
        <ecNumber evidence="4">4.2.1.59</ecNumber>
    </recommendedName>
</protein>
<evidence type="ECO:0000256" key="8">
    <source>
        <dbReference type="ARBA" id="ARBA00023098"/>
    </source>
</evidence>
<evidence type="ECO:0000256" key="5">
    <source>
        <dbReference type="ARBA" id="ARBA00022490"/>
    </source>
</evidence>
<comment type="similarity">
    <text evidence="3">Belongs to the thioester dehydratase family. FabZ subfamily.</text>
</comment>
<dbReference type="Pfam" id="PF07977">
    <property type="entry name" value="FabA"/>
    <property type="match status" value="1"/>
</dbReference>
<dbReference type="GO" id="GO:0019171">
    <property type="term" value="F:(3R)-hydroxyacyl-[acyl-carrier-protein] dehydratase activity"/>
    <property type="evidence" value="ECO:0007669"/>
    <property type="project" value="UniProtKB-EC"/>
</dbReference>
<evidence type="ECO:0000313" key="12">
    <source>
        <dbReference type="Proteomes" id="UP001145050"/>
    </source>
</evidence>
<evidence type="ECO:0000256" key="10">
    <source>
        <dbReference type="ARBA" id="ARBA00025049"/>
    </source>
</evidence>
<proteinExistence type="inferred from homology"/>
<accession>A0A9X3WW06</accession>
<evidence type="ECO:0000256" key="6">
    <source>
        <dbReference type="ARBA" id="ARBA00022516"/>
    </source>
</evidence>
<evidence type="ECO:0000256" key="3">
    <source>
        <dbReference type="ARBA" id="ARBA00009174"/>
    </source>
</evidence>
<keyword evidence="12" id="KW-1185">Reference proteome</keyword>
<comment type="function">
    <text evidence="10">Involved in unsaturated fatty acids biosynthesis. Catalyzes the dehydration of short chain beta-hydroxyacyl-ACPs and long chain saturated and unsaturated beta-hydroxyacyl-ACPs.</text>
</comment>
<keyword evidence="9 11" id="KW-0456">Lyase</keyword>
<dbReference type="Proteomes" id="UP001145050">
    <property type="component" value="Unassembled WGS sequence"/>
</dbReference>
<sequence>MLVKEGKKKSLTFNEILEILPQRYPMLLIDRVIEINDKEAHVVKNVSGNDPFFLGHFPQQKIFPGVLITEAMAQASIVLLANSNENAQEELDELPLLYRTNIKFLDVVTPGDQLLIKIELQKKVKNSAIVEGKVYVKERLVSSGILSFTKKVFEG</sequence>
<comment type="catalytic activity">
    <reaction evidence="1">
        <text>a (3R)-hydroxyacyl-[ACP] = a (2E)-enoyl-[ACP] + H2O</text>
        <dbReference type="Rhea" id="RHEA:13097"/>
        <dbReference type="Rhea" id="RHEA-COMP:9925"/>
        <dbReference type="Rhea" id="RHEA-COMP:9945"/>
        <dbReference type="ChEBI" id="CHEBI:15377"/>
        <dbReference type="ChEBI" id="CHEBI:78784"/>
        <dbReference type="ChEBI" id="CHEBI:78827"/>
        <dbReference type="EC" id="4.2.1.59"/>
    </reaction>
</comment>
<dbReference type="RefSeq" id="WP_272436921.1">
    <property type="nucleotide sequence ID" value="NZ_JAMQKB010000011.1"/>
</dbReference>
<dbReference type="AlphaFoldDB" id="A0A9X3WW06"/>
<evidence type="ECO:0000256" key="7">
    <source>
        <dbReference type="ARBA" id="ARBA00022556"/>
    </source>
</evidence>
<dbReference type="CDD" id="cd01288">
    <property type="entry name" value="FabZ"/>
    <property type="match status" value="1"/>
</dbReference>
<dbReference type="EC" id="4.2.1.59" evidence="4"/>
<evidence type="ECO:0000256" key="4">
    <source>
        <dbReference type="ARBA" id="ARBA00013167"/>
    </source>
</evidence>
<comment type="subcellular location">
    <subcellularLocation>
        <location evidence="2">Cytoplasm</location>
    </subcellularLocation>
</comment>
<dbReference type="InterPro" id="IPR013114">
    <property type="entry name" value="FabA_FabZ"/>
</dbReference>
<dbReference type="PANTHER" id="PTHR30272:SF1">
    <property type="entry name" value="3-HYDROXYACYL-[ACYL-CARRIER-PROTEIN] DEHYDRATASE"/>
    <property type="match status" value="1"/>
</dbReference>
<dbReference type="InterPro" id="IPR029069">
    <property type="entry name" value="HotDog_dom_sf"/>
</dbReference>
<dbReference type="PANTHER" id="PTHR30272">
    <property type="entry name" value="3-HYDROXYACYL-[ACYL-CARRIER-PROTEIN] DEHYDRATASE"/>
    <property type="match status" value="1"/>
</dbReference>
<keyword evidence="6" id="KW-0444">Lipid biosynthesis</keyword>